<proteinExistence type="predicted"/>
<gene>
    <name evidence="1" type="primary">PARPA_07372.1 scaffold 27460</name>
</gene>
<dbReference type="EMBL" id="LN729513">
    <property type="protein sequence ID" value="CEP13317.1"/>
    <property type="molecule type" value="Genomic_DNA"/>
</dbReference>
<protein>
    <submittedName>
        <fullName evidence="1">Uncharacterized protein</fullName>
    </submittedName>
</protein>
<dbReference type="STRING" id="35722.A0A0B7ND32"/>
<dbReference type="Proteomes" id="UP000054107">
    <property type="component" value="Unassembled WGS sequence"/>
</dbReference>
<dbReference type="OrthoDB" id="5588333at2759"/>
<dbReference type="AlphaFoldDB" id="A0A0B7ND32"/>
<reference evidence="1 2" key="1">
    <citation type="submission" date="2014-09" db="EMBL/GenBank/DDBJ databases">
        <authorList>
            <person name="Ellenberger Sabrina"/>
        </authorList>
    </citation>
    <scope>NUCLEOTIDE SEQUENCE [LARGE SCALE GENOMIC DNA]</scope>
    <source>
        <strain evidence="1 2">CBS 412.66</strain>
    </source>
</reference>
<sequence length="146" mass="16280">MDQSAIVGDELHLAVLAPKEKLRGTYRAYLFCVALVASITPHPYRLQLLVNHLVRDIRNAAVPVGAERVNQHVKFLMQYLSINDCPWARQPLPKARALGPTLAIRNGASTDDAVLHGAWSRRPVLDAFYCLSRRSVADLTRLTLNV</sequence>
<keyword evidence="2" id="KW-1185">Reference proteome</keyword>
<accession>A0A0B7ND32</accession>
<evidence type="ECO:0000313" key="2">
    <source>
        <dbReference type="Proteomes" id="UP000054107"/>
    </source>
</evidence>
<evidence type="ECO:0000313" key="1">
    <source>
        <dbReference type="EMBL" id="CEP13317.1"/>
    </source>
</evidence>
<organism evidence="1 2">
    <name type="scientific">Parasitella parasitica</name>
    <dbReference type="NCBI Taxonomy" id="35722"/>
    <lineage>
        <taxon>Eukaryota</taxon>
        <taxon>Fungi</taxon>
        <taxon>Fungi incertae sedis</taxon>
        <taxon>Mucoromycota</taxon>
        <taxon>Mucoromycotina</taxon>
        <taxon>Mucoromycetes</taxon>
        <taxon>Mucorales</taxon>
        <taxon>Mucorineae</taxon>
        <taxon>Mucoraceae</taxon>
        <taxon>Parasitella</taxon>
    </lineage>
</organism>
<name>A0A0B7ND32_9FUNG</name>